<name>D5MG85_METO1</name>
<reference evidence="1 2" key="1">
    <citation type="journal article" date="2010" name="Nature">
        <title>Nitrite-driven anaerobic methane oxidation by oxygenic bacteria.</title>
        <authorList>
            <person name="Ettwig K.F."/>
            <person name="Butler M.K."/>
            <person name="Le Paslier D."/>
            <person name="Pelletier E."/>
            <person name="Mangenot S."/>
            <person name="Kuypers M.M.M."/>
            <person name="Schreiber F."/>
            <person name="Dutilh B.E."/>
            <person name="Zedelius J."/>
            <person name="de Beer D."/>
            <person name="Gloerich J."/>
            <person name="Wessels H.J.C.T."/>
            <person name="van Allen T."/>
            <person name="Luesken F."/>
            <person name="Wu M."/>
            <person name="van de Pas-Schoonen K.T."/>
            <person name="Op den Camp H.J.M."/>
            <person name="Janssen-Megens E.M."/>
            <person name="Francoijs K-J."/>
            <person name="Stunnenberg H."/>
            <person name="Weissenbach J."/>
            <person name="Jetten M.S.M."/>
            <person name="Strous M."/>
        </authorList>
    </citation>
    <scope>NUCLEOTIDE SEQUENCE [LARGE SCALE GENOMIC DNA]</scope>
</reference>
<dbReference type="AlphaFoldDB" id="D5MG85"/>
<protein>
    <recommendedName>
        <fullName evidence="3">Nucleoside 2-deoxyribosyltransferase</fullName>
    </recommendedName>
</protein>
<accession>D5MG85</accession>
<dbReference type="KEGG" id="mox:DAMO_1708"/>
<evidence type="ECO:0000313" key="2">
    <source>
        <dbReference type="Proteomes" id="UP000006898"/>
    </source>
</evidence>
<dbReference type="STRING" id="671143.DAMO_1708"/>
<gene>
    <name evidence="1" type="ORF">DAMO_1708</name>
</gene>
<organism evidence="1 2">
    <name type="scientific">Methylomirabilis oxygeniifera</name>
    <dbReference type="NCBI Taxonomy" id="671143"/>
    <lineage>
        <taxon>Bacteria</taxon>
        <taxon>Candidatus Methylomirabilota</taxon>
        <taxon>Candidatus Methylomirabilia</taxon>
        <taxon>Candidatus Methylomirabilales</taxon>
        <taxon>Candidatus Methylomirabilaceae</taxon>
        <taxon>Candidatus Methylomirabilis</taxon>
    </lineage>
</organism>
<dbReference type="Proteomes" id="UP000006898">
    <property type="component" value="Chromosome"/>
</dbReference>
<dbReference type="EMBL" id="FP565575">
    <property type="protein sequence ID" value="CBE68766.1"/>
    <property type="molecule type" value="Genomic_DNA"/>
</dbReference>
<dbReference type="HOGENOM" id="CLU_1755503_0_0_0"/>
<evidence type="ECO:0008006" key="3">
    <source>
        <dbReference type="Google" id="ProtNLM"/>
    </source>
</evidence>
<dbReference type="eggNOG" id="COG4271">
    <property type="taxonomic scope" value="Bacteria"/>
</dbReference>
<evidence type="ECO:0000313" key="1">
    <source>
        <dbReference type="EMBL" id="CBE68766.1"/>
    </source>
</evidence>
<sequence length="148" mass="16603">MGYQFESEHYDSTRLKQNIETSFKNAVTEYNKRPFDPCVSLEFKPLAAGYGEHLFNEIARDIISADIAVFEAPDLNSNVMVEMGVALTWGVRVLPIKAAGRPKPPSDVSGHTWADYEDSASRFCDPDHQSKVVHMIQRAIRKKGKSSV</sequence>
<proteinExistence type="predicted"/>